<reference evidence="2 3" key="1">
    <citation type="journal article" date="2021" name="Nat. Commun.">
        <title>Genetic determinants of endophytism in the Arabidopsis root mycobiome.</title>
        <authorList>
            <person name="Mesny F."/>
            <person name="Miyauchi S."/>
            <person name="Thiergart T."/>
            <person name="Pickel B."/>
            <person name="Atanasova L."/>
            <person name="Karlsson M."/>
            <person name="Huettel B."/>
            <person name="Barry K.W."/>
            <person name="Haridas S."/>
            <person name="Chen C."/>
            <person name="Bauer D."/>
            <person name="Andreopoulos W."/>
            <person name="Pangilinan J."/>
            <person name="LaButti K."/>
            <person name="Riley R."/>
            <person name="Lipzen A."/>
            <person name="Clum A."/>
            <person name="Drula E."/>
            <person name="Henrissat B."/>
            <person name="Kohler A."/>
            <person name="Grigoriev I.V."/>
            <person name="Martin F.M."/>
            <person name="Hacquard S."/>
        </authorList>
    </citation>
    <scope>NUCLEOTIDE SEQUENCE [LARGE SCALE GENOMIC DNA]</scope>
    <source>
        <strain evidence="2 3">MPI-SDFR-AT-0080</strain>
    </source>
</reference>
<keyword evidence="3" id="KW-1185">Reference proteome</keyword>
<evidence type="ECO:0000256" key="1">
    <source>
        <dbReference type="SAM" id="MobiDB-lite"/>
    </source>
</evidence>
<evidence type="ECO:0000313" key="2">
    <source>
        <dbReference type="EMBL" id="KAH7064568.1"/>
    </source>
</evidence>
<protein>
    <submittedName>
        <fullName evidence="2">Uncharacterized protein</fullName>
    </submittedName>
</protein>
<dbReference type="EMBL" id="JAGTJR010000001">
    <property type="protein sequence ID" value="KAH7064568.1"/>
    <property type="molecule type" value="Genomic_DNA"/>
</dbReference>
<name>A0ABQ8GTH9_9PEZI</name>
<proteinExistence type="predicted"/>
<accession>A0ABQ8GTH9</accession>
<dbReference type="Proteomes" id="UP000774617">
    <property type="component" value="Unassembled WGS sequence"/>
</dbReference>
<feature type="region of interest" description="Disordered" evidence="1">
    <location>
        <begin position="130"/>
        <end position="165"/>
    </location>
</feature>
<comment type="caution">
    <text evidence="2">The sequence shown here is derived from an EMBL/GenBank/DDBJ whole genome shotgun (WGS) entry which is preliminary data.</text>
</comment>
<evidence type="ECO:0000313" key="3">
    <source>
        <dbReference type="Proteomes" id="UP000774617"/>
    </source>
</evidence>
<gene>
    <name evidence="2" type="ORF">B0J12DRAFT_693008</name>
</gene>
<organism evidence="2 3">
    <name type="scientific">Macrophomina phaseolina</name>
    <dbReference type="NCBI Taxonomy" id="35725"/>
    <lineage>
        <taxon>Eukaryota</taxon>
        <taxon>Fungi</taxon>
        <taxon>Dikarya</taxon>
        <taxon>Ascomycota</taxon>
        <taxon>Pezizomycotina</taxon>
        <taxon>Dothideomycetes</taxon>
        <taxon>Dothideomycetes incertae sedis</taxon>
        <taxon>Botryosphaeriales</taxon>
        <taxon>Botryosphaeriaceae</taxon>
        <taxon>Macrophomina</taxon>
    </lineage>
</organism>
<sequence>MAEGGKHSRRSGGDGANTPALYRVIADLAQWEQYTHGRDARARRVGVLRTKADGVVVARLAWARSTIKQAGQRAAVGRPKITPQVRRSGPGAYNTCHPIVDHYPASSHNHLASHACTRPAGPRFEWPVHRPSQPTAVRPRSLHASCHRDRSRRPRRASSLAARPRTVSTAIAPNPASNTPLTAVSTRTSHARLHKLHRAASRQTPPSHSPRMLTIVFTVFS</sequence>